<sequence>MARNRHSYLPPPSPDEEARQMKSPGEEPNTNNIQGEGRRHHQATQGLRDIHERGRGAVMATGCYTDSRSSDETPTEDDNVYDKKNFL</sequence>
<dbReference type="EMBL" id="JAHLQT010014894">
    <property type="protein sequence ID" value="KAG7169976.1"/>
    <property type="molecule type" value="Genomic_DNA"/>
</dbReference>
<evidence type="ECO:0000313" key="2">
    <source>
        <dbReference type="EMBL" id="KAG7169976.1"/>
    </source>
</evidence>
<feature type="region of interest" description="Disordered" evidence="1">
    <location>
        <begin position="1"/>
        <end position="87"/>
    </location>
</feature>
<keyword evidence="3" id="KW-1185">Reference proteome</keyword>
<accession>A0A8J5KAJ2</accession>
<organism evidence="2 3">
    <name type="scientific">Homarus americanus</name>
    <name type="common">American lobster</name>
    <dbReference type="NCBI Taxonomy" id="6706"/>
    <lineage>
        <taxon>Eukaryota</taxon>
        <taxon>Metazoa</taxon>
        <taxon>Ecdysozoa</taxon>
        <taxon>Arthropoda</taxon>
        <taxon>Crustacea</taxon>
        <taxon>Multicrustacea</taxon>
        <taxon>Malacostraca</taxon>
        <taxon>Eumalacostraca</taxon>
        <taxon>Eucarida</taxon>
        <taxon>Decapoda</taxon>
        <taxon>Pleocyemata</taxon>
        <taxon>Astacidea</taxon>
        <taxon>Nephropoidea</taxon>
        <taxon>Nephropidae</taxon>
        <taxon>Homarus</taxon>
    </lineage>
</organism>
<evidence type="ECO:0000256" key="1">
    <source>
        <dbReference type="SAM" id="MobiDB-lite"/>
    </source>
</evidence>
<name>A0A8J5KAJ2_HOMAM</name>
<dbReference type="Proteomes" id="UP000747542">
    <property type="component" value="Unassembled WGS sequence"/>
</dbReference>
<protein>
    <submittedName>
        <fullName evidence="2">Uncharacterized protein</fullName>
    </submittedName>
</protein>
<evidence type="ECO:0000313" key="3">
    <source>
        <dbReference type="Proteomes" id="UP000747542"/>
    </source>
</evidence>
<proteinExistence type="predicted"/>
<dbReference type="AlphaFoldDB" id="A0A8J5KAJ2"/>
<reference evidence="2" key="1">
    <citation type="journal article" date="2021" name="Sci. Adv.">
        <title>The American lobster genome reveals insights on longevity, neural, and immune adaptations.</title>
        <authorList>
            <person name="Polinski J.M."/>
            <person name="Zimin A.V."/>
            <person name="Clark K.F."/>
            <person name="Kohn A.B."/>
            <person name="Sadowski N."/>
            <person name="Timp W."/>
            <person name="Ptitsyn A."/>
            <person name="Khanna P."/>
            <person name="Romanova D.Y."/>
            <person name="Williams P."/>
            <person name="Greenwood S.J."/>
            <person name="Moroz L.L."/>
            <person name="Walt D.R."/>
            <person name="Bodnar A.G."/>
        </authorList>
    </citation>
    <scope>NUCLEOTIDE SEQUENCE</scope>
    <source>
        <strain evidence="2">GMGI-L3</strain>
    </source>
</reference>
<comment type="caution">
    <text evidence="2">The sequence shown here is derived from an EMBL/GenBank/DDBJ whole genome shotgun (WGS) entry which is preliminary data.</text>
</comment>
<gene>
    <name evidence="2" type="ORF">Hamer_G012190</name>
</gene>